<accession>A0A4D8QYR0</accession>
<dbReference type="NCBIfam" id="TIGR00017">
    <property type="entry name" value="cmk"/>
    <property type="match status" value="1"/>
</dbReference>
<feature type="binding site" evidence="8">
    <location>
        <begin position="9"/>
        <end position="17"/>
    </location>
    <ligand>
        <name>ATP</name>
        <dbReference type="ChEBI" id="CHEBI:30616"/>
    </ligand>
</feature>
<evidence type="ECO:0000256" key="8">
    <source>
        <dbReference type="HAMAP-Rule" id="MF_00238"/>
    </source>
</evidence>
<evidence type="ECO:0000313" key="10">
    <source>
        <dbReference type="EMBL" id="QCO14861.1"/>
    </source>
</evidence>
<dbReference type="Proteomes" id="UP000298693">
    <property type="component" value="Chromosome"/>
</dbReference>
<comment type="catalytic activity">
    <reaction evidence="6 8">
        <text>dCMP + ATP = dCDP + ADP</text>
        <dbReference type="Rhea" id="RHEA:25094"/>
        <dbReference type="ChEBI" id="CHEBI:30616"/>
        <dbReference type="ChEBI" id="CHEBI:57566"/>
        <dbReference type="ChEBI" id="CHEBI:58593"/>
        <dbReference type="ChEBI" id="CHEBI:456216"/>
        <dbReference type="EC" id="2.7.4.25"/>
    </reaction>
</comment>
<dbReference type="InterPro" id="IPR003136">
    <property type="entry name" value="Cytidylate_kin"/>
</dbReference>
<dbReference type="GO" id="GO:0006220">
    <property type="term" value="P:pyrimidine nucleotide metabolic process"/>
    <property type="evidence" value="ECO:0007669"/>
    <property type="project" value="UniProtKB-UniRule"/>
</dbReference>
<dbReference type="HAMAP" id="MF_00238">
    <property type="entry name" value="Cytidyl_kinase_type1"/>
    <property type="match status" value="1"/>
</dbReference>
<evidence type="ECO:0000259" key="9">
    <source>
        <dbReference type="Pfam" id="PF02224"/>
    </source>
</evidence>
<dbReference type="GO" id="GO:0005737">
    <property type="term" value="C:cytoplasm"/>
    <property type="evidence" value="ECO:0007669"/>
    <property type="project" value="UniProtKB-SubCell"/>
</dbReference>
<dbReference type="SUPFAM" id="SSF52540">
    <property type="entry name" value="P-loop containing nucleoside triphosphate hydrolases"/>
    <property type="match status" value="1"/>
</dbReference>
<dbReference type="Gene3D" id="3.40.50.300">
    <property type="entry name" value="P-loop containing nucleotide triphosphate hydrolases"/>
    <property type="match status" value="1"/>
</dbReference>
<evidence type="ECO:0000256" key="1">
    <source>
        <dbReference type="ARBA" id="ARBA00009427"/>
    </source>
</evidence>
<sequence>MGLVIAIDGPAAAGKGTLSKRVAQVYGFAHLDTGALYRAVGVSVLRAGGDPADAEAAAQAARALRPDDGILNDPALRSDEAAQAASKVAAVPAVRAALLDFQRQFAATPPGGAPGAVLDGRDVGTVVCPNADAKLFVTASVEVRADRRLKELRERGIPAIPSDVLEDMKARDARDSQRTVAPLLPAADAFVLDTSALDADQAFAAATAFIGTKTGFGPKV</sequence>
<comment type="similarity">
    <text evidence="1 8">Belongs to the cytidylate kinase family. Type 1 subfamily.</text>
</comment>
<comment type="catalytic activity">
    <reaction evidence="7 8">
        <text>CMP + ATP = CDP + ADP</text>
        <dbReference type="Rhea" id="RHEA:11600"/>
        <dbReference type="ChEBI" id="CHEBI:30616"/>
        <dbReference type="ChEBI" id="CHEBI:58069"/>
        <dbReference type="ChEBI" id="CHEBI:60377"/>
        <dbReference type="ChEBI" id="CHEBI:456216"/>
        <dbReference type="EC" id="2.7.4.25"/>
    </reaction>
</comment>
<organism evidence="10 11">
    <name type="scientific">Azospirillum brasilense</name>
    <dbReference type="NCBI Taxonomy" id="192"/>
    <lineage>
        <taxon>Bacteria</taxon>
        <taxon>Pseudomonadati</taxon>
        <taxon>Pseudomonadota</taxon>
        <taxon>Alphaproteobacteria</taxon>
        <taxon>Rhodospirillales</taxon>
        <taxon>Azospirillaceae</taxon>
        <taxon>Azospirillum</taxon>
    </lineage>
</organism>
<evidence type="ECO:0000256" key="4">
    <source>
        <dbReference type="ARBA" id="ARBA00022777"/>
    </source>
</evidence>
<dbReference type="CDD" id="cd02020">
    <property type="entry name" value="CMPK"/>
    <property type="match status" value="1"/>
</dbReference>
<keyword evidence="8" id="KW-0963">Cytoplasm</keyword>
<dbReference type="InterPro" id="IPR027417">
    <property type="entry name" value="P-loop_NTPase"/>
</dbReference>
<keyword evidence="2 8" id="KW-0808">Transferase</keyword>
<proteinExistence type="inferred from homology"/>
<dbReference type="EMBL" id="CP032345">
    <property type="protein sequence ID" value="QCO14861.1"/>
    <property type="molecule type" value="Genomic_DNA"/>
</dbReference>
<gene>
    <name evidence="8" type="primary">cmk</name>
    <name evidence="10" type="ORF">D3869_06285</name>
</gene>
<dbReference type="EC" id="2.7.4.25" evidence="8"/>
<evidence type="ECO:0000256" key="2">
    <source>
        <dbReference type="ARBA" id="ARBA00022679"/>
    </source>
</evidence>
<protein>
    <recommendedName>
        <fullName evidence="8">Cytidylate kinase</fullName>
        <shortName evidence="8">CK</shortName>
        <ecNumber evidence="8">2.7.4.25</ecNumber>
    </recommendedName>
    <alternativeName>
        <fullName evidence="8">Cytidine monophosphate kinase</fullName>
        <shortName evidence="8">CMP kinase</shortName>
    </alternativeName>
</protein>
<evidence type="ECO:0000313" key="11">
    <source>
        <dbReference type="Proteomes" id="UP000298693"/>
    </source>
</evidence>
<dbReference type="RefSeq" id="WP_137139361.1">
    <property type="nucleotide sequence ID" value="NZ_CP032345.1"/>
</dbReference>
<dbReference type="AlphaFoldDB" id="A0A4D8QYR0"/>
<keyword evidence="3 8" id="KW-0547">Nucleotide-binding</keyword>
<keyword evidence="4 8" id="KW-0418">Kinase</keyword>
<evidence type="ECO:0000256" key="6">
    <source>
        <dbReference type="ARBA" id="ARBA00047615"/>
    </source>
</evidence>
<dbReference type="Pfam" id="PF02224">
    <property type="entry name" value="Cytidylate_kin"/>
    <property type="match status" value="1"/>
</dbReference>
<evidence type="ECO:0000256" key="5">
    <source>
        <dbReference type="ARBA" id="ARBA00022840"/>
    </source>
</evidence>
<reference evidence="10 11" key="1">
    <citation type="submission" date="2018-09" db="EMBL/GenBank/DDBJ databases">
        <title>Whole genome based analysis of evolution and adaptive divergence in Indian and Brazilian strains of Azospirillum brasilense.</title>
        <authorList>
            <person name="Singh C."/>
            <person name="Tripathi A.K."/>
        </authorList>
    </citation>
    <scope>NUCLEOTIDE SEQUENCE [LARGE SCALE GENOMIC DNA]</scope>
    <source>
        <strain evidence="10 11">MTCC4039</strain>
    </source>
</reference>
<evidence type="ECO:0000256" key="3">
    <source>
        <dbReference type="ARBA" id="ARBA00022741"/>
    </source>
</evidence>
<dbReference type="InterPro" id="IPR011994">
    <property type="entry name" value="Cytidylate_kinase_dom"/>
</dbReference>
<dbReference type="GO" id="GO:0036430">
    <property type="term" value="F:CMP kinase activity"/>
    <property type="evidence" value="ECO:0007669"/>
    <property type="project" value="RHEA"/>
</dbReference>
<name>A0A4D8QYR0_AZOBR</name>
<feature type="domain" description="Cytidylate kinase" evidence="9">
    <location>
        <begin position="5"/>
        <end position="204"/>
    </location>
</feature>
<dbReference type="GO" id="GO:0036431">
    <property type="term" value="F:dCMP kinase activity"/>
    <property type="evidence" value="ECO:0007669"/>
    <property type="project" value="InterPro"/>
</dbReference>
<comment type="subcellular location">
    <subcellularLocation>
        <location evidence="8">Cytoplasm</location>
    </subcellularLocation>
</comment>
<keyword evidence="5 8" id="KW-0067">ATP-binding</keyword>
<evidence type="ECO:0000256" key="7">
    <source>
        <dbReference type="ARBA" id="ARBA00048478"/>
    </source>
</evidence>
<dbReference type="GO" id="GO:0005524">
    <property type="term" value="F:ATP binding"/>
    <property type="evidence" value="ECO:0007669"/>
    <property type="project" value="UniProtKB-UniRule"/>
</dbReference>